<evidence type="ECO:0000313" key="3">
    <source>
        <dbReference type="Proteomes" id="UP001197093"/>
    </source>
</evidence>
<dbReference type="Proteomes" id="UP001197093">
    <property type="component" value="Unassembled WGS sequence"/>
</dbReference>
<feature type="compositionally biased region" description="Acidic residues" evidence="1">
    <location>
        <begin position="145"/>
        <end position="163"/>
    </location>
</feature>
<feature type="compositionally biased region" description="Basic and acidic residues" evidence="1">
    <location>
        <begin position="72"/>
        <end position="83"/>
    </location>
</feature>
<feature type="compositionally biased region" description="Polar residues" evidence="1">
    <location>
        <begin position="357"/>
        <end position="370"/>
    </location>
</feature>
<feature type="compositionally biased region" description="Acidic residues" evidence="1">
    <location>
        <begin position="84"/>
        <end position="125"/>
    </location>
</feature>
<feature type="region of interest" description="Disordered" evidence="1">
    <location>
        <begin position="1"/>
        <end position="125"/>
    </location>
</feature>
<organism evidence="2 3">
    <name type="scientific">Staphylotrichum longicolle</name>
    <dbReference type="NCBI Taxonomy" id="669026"/>
    <lineage>
        <taxon>Eukaryota</taxon>
        <taxon>Fungi</taxon>
        <taxon>Dikarya</taxon>
        <taxon>Ascomycota</taxon>
        <taxon>Pezizomycotina</taxon>
        <taxon>Sordariomycetes</taxon>
        <taxon>Sordariomycetidae</taxon>
        <taxon>Sordariales</taxon>
        <taxon>Chaetomiaceae</taxon>
        <taxon>Staphylotrichum</taxon>
    </lineage>
</organism>
<feature type="compositionally biased region" description="Low complexity" evidence="1">
    <location>
        <begin position="1"/>
        <end position="13"/>
    </location>
</feature>
<dbReference type="PANTHER" id="PTHR28042">
    <property type="entry name" value="E3 UBIQUITIN-PROTEIN LIGASE COMPLEX SLX5-SLX8 SUBUNIT SLX5"/>
    <property type="match status" value="1"/>
</dbReference>
<dbReference type="GO" id="GO:0004842">
    <property type="term" value="F:ubiquitin-protein transferase activity"/>
    <property type="evidence" value="ECO:0007669"/>
    <property type="project" value="TreeGrafter"/>
</dbReference>
<accession>A0AAD4EYL0</accession>
<dbReference type="AlphaFoldDB" id="A0AAD4EYL0"/>
<feature type="compositionally biased region" description="Acidic residues" evidence="1">
    <location>
        <begin position="61"/>
        <end position="71"/>
    </location>
</feature>
<comment type="caution">
    <text evidence="2">The sequence shown here is derived from an EMBL/GenBank/DDBJ whole genome shotgun (WGS) entry which is preliminary data.</text>
</comment>
<protein>
    <recommendedName>
        <fullName evidence="4">Cell cycle control protein</fullName>
    </recommendedName>
</protein>
<sequence length="595" mass="66508">MDHQNNNNNNNIHNNHDNYVDLADLPSDAFDMDDLDLDRPRSAADSSSWPAESSPAPAPLEVEDEGMEETDYSEHEVSEHEAEGDSDQDLDEDEIEEDSEDQEEEDQEDHETGDEHDDYDAEDAELLEALLEDQAEVEMGEFMDQDHWDNEEELDEAWAEEPSPDSRAQQRTFPNFLSGFHYNDRDRQSEAPSESLFVDQGHDLLPPIESLLSSVRRSHARAVDLLHLQRGQSLRPPAQDRSLLGPSGRGAAGPSRESQRFNHRHHPYGMPQDQNNNLRGRMERENGRARDELVAVEMRSLRGGMRRNRTPPRSQPEVIDLTGEPDSPDEPSVIVAPRPRAQNALQNPGRNPRRRLSLNQRTPSLARSDSSILGNNQNVIDLTLDDSPFGMSRVPFISLDEQEGPGPSISARLADFVIHRLGFGRGPQDVEVQVIGGGLNMDNPIAGNIPILDYSNNAAAARHVPKRDHVPPPKARDGFTRDTGGEDDVVVCPSCEKELKYDPDAADGTSAMSPARPAKKPRSKKDQEEHHFWALKDCGHVYCKDCYESRGVASKNSAANFRRDTQNPRKKVVLCAVEGCTTEANQKANWVGLFI</sequence>
<dbReference type="GO" id="GO:0033768">
    <property type="term" value="C:SUMO-targeted ubiquitin ligase complex"/>
    <property type="evidence" value="ECO:0007669"/>
    <property type="project" value="TreeGrafter"/>
</dbReference>
<feature type="region of interest" description="Disordered" evidence="1">
    <location>
        <begin position="228"/>
        <end position="278"/>
    </location>
</feature>
<feature type="compositionally biased region" description="Low complexity" evidence="1">
    <location>
        <begin position="43"/>
        <end position="55"/>
    </location>
</feature>
<feature type="region of interest" description="Disordered" evidence="1">
    <location>
        <begin position="463"/>
        <end position="483"/>
    </location>
</feature>
<name>A0AAD4EYL0_9PEZI</name>
<feature type="compositionally biased region" description="Basic and acidic residues" evidence="1">
    <location>
        <begin position="467"/>
        <end position="483"/>
    </location>
</feature>
<keyword evidence="3" id="KW-1185">Reference proteome</keyword>
<dbReference type="EMBL" id="JAHCVI010000001">
    <property type="protein sequence ID" value="KAG7290098.1"/>
    <property type="molecule type" value="Genomic_DNA"/>
</dbReference>
<feature type="region of interest" description="Disordered" evidence="1">
    <location>
        <begin position="503"/>
        <end position="528"/>
    </location>
</feature>
<evidence type="ECO:0000256" key="1">
    <source>
        <dbReference type="SAM" id="MobiDB-lite"/>
    </source>
</evidence>
<evidence type="ECO:0000313" key="2">
    <source>
        <dbReference type="EMBL" id="KAG7290098.1"/>
    </source>
</evidence>
<gene>
    <name evidence="2" type="ORF">NEMBOFW57_000093</name>
</gene>
<proteinExistence type="predicted"/>
<feature type="region of interest" description="Disordered" evidence="1">
    <location>
        <begin position="300"/>
        <end position="370"/>
    </location>
</feature>
<evidence type="ECO:0008006" key="4">
    <source>
        <dbReference type="Google" id="ProtNLM"/>
    </source>
</evidence>
<feature type="region of interest" description="Disordered" evidence="1">
    <location>
        <begin position="145"/>
        <end position="171"/>
    </location>
</feature>
<dbReference type="InterPro" id="IPR038886">
    <property type="entry name" value="E3_SLX5/Rfp1"/>
</dbReference>
<dbReference type="PANTHER" id="PTHR28042:SF1">
    <property type="entry name" value="E3 UBIQUITIN-PROTEIN LIGASE COMPLEX SLX5-SLX8 SUBUNIT SLX5"/>
    <property type="match status" value="1"/>
</dbReference>
<reference evidence="2" key="1">
    <citation type="submission" date="2023-02" db="EMBL/GenBank/DDBJ databases">
        <authorList>
            <person name="Palmer J.M."/>
        </authorList>
    </citation>
    <scope>NUCLEOTIDE SEQUENCE</scope>
    <source>
        <strain evidence="2">FW57</strain>
    </source>
</reference>